<sequence>MISPLSPRNAKRSGSARWDARAHHSTRSFVALAAGFILLYPSTRASS</sequence>
<evidence type="ECO:0000313" key="2">
    <source>
        <dbReference type="Proteomes" id="UP000217211"/>
    </source>
</evidence>
<keyword evidence="1" id="KW-0614">Plasmid</keyword>
<protein>
    <submittedName>
        <fullName evidence="1">Uncharacterized protein</fullName>
    </submittedName>
</protein>
<evidence type="ECO:0000313" key="1">
    <source>
        <dbReference type="EMBL" id="ASY66519.1"/>
    </source>
</evidence>
<keyword evidence="2" id="KW-1185">Reference proteome</keyword>
<dbReference type="KEGG" id="esj:SJ05684_b55370"/>
<name>A0A249PMJ1_9HYPH</name>
<geneLocation type="plasmid" evidence="2">
    <name>psj05684b</name>
</geneLocation>
<organism evidence="1 2">
    <name type="scientific">Sinorhizobium sojae CCBAU 05684</name>
    <dbReference type="NCBI Taxonomy" id="716928"/>
    <lineage>
        <taxon>Bacteria</taxon>
        <taxon>Pseudomonadati</taxon>
        <taxon>Pseudomonadota</taxon>
        <taxon>Alphaproteobacteria</taxon>
        <taxon>Hyphomicrobiales</taxon>
        <taxon>Rhizobiaceae</taxon>
        <taxon>Sinorhizobium/Ensifer group</taxon>
        <taxon>Sinorhizobium</taxon>
    </lineage>
</organism>
<proteinExistence type="predicted"/>
<dbReference type="Proteomes" id="UP000217211">
    <property type="component" value="Plasmid pSJ05684b"/>
</dbReference>
<accession>A0A249PMJ1</accession>
<dbReference type="AlphaFoldDB" id="A0A249PMJ1"/>
<gene>
    <name evidence="1" type="ORF">SJ05684_b55370</name>
</gene>
<dbReference type="EMBL" id="CP023068">
    <property type="protein sequence ID" value="ASY66519.1"/>
    <property type="molecule type" value="Genomic_DNA"/>
</dbReference>
<reference evidence="1 2" key="1">
    <citation type="submission" date="2017-08" db="EMBL/GenBank/DDBJ databases">
        <title>Multipartite genome sequences of Sinorhizobium species nodulating soybeans.</title>
        <authorList>
            <person name="Tian C.F."/>
        </authorList>
    </citation>
    <scope>NUCLEOTIDE SEQUENCE [LARGE SCALE GENOMIC DNA]</scope>
    <source>
        <strain evidence="1 2">CCBAU 05684</strain>
        <plasmid evidence="2">psj05684b</plasmid>
    </source>
</reference>